<reference evidence="6 7" key="1">
    <citation type="submission" date="2012-05" db="EMBL/GenBank/DDBJ databases">
        <title>Finished chromosome of genome of Chamaesiphon sp. PCC 6605.</title>
        <authorList>
            <consortium name="US DOE Joint Genome Institute"/>
            <person name="Gugger M."/>
            <person name="Coursin T."/>
            <person name="Rippka R."/>
            <person name="Tandeau De Marsac N."/>
            <person name="Huntemann M."/>
            <person name="Wei C.-L."/>
            <person name="Han J."/>
            <person name="Detter J.C."/>
            <person name="Han C."/>
            <person name="Tapia R."/>
            <person name="Chen A."/>
            <person name="Kyrpides N."/>
            <person name="Mavromatis K."/>
            <person name="Markowitz V."/>
            <person name="Szeto E."/>
            <person name="Ivanova N."/>
            <person name="Pagani I."/>
            <person name="Pati A."/>
            <person name="Goodwin L."/>
            <person name="Nordberg H.P."/>
            <person name="Cantor M.N."/>
            <person name="Hua S.X."/>
            <person name="Woyke T."/>
            <person name="Kerfeld C.A."/>
        </authorList>
    </citation>
    <scope>NUCLEOTIDE SEQUENCE [LARGE SCALE GENOMIC DNA]</scope>
    <source>
        <strain evidence="7">ATCC 27169 / PCC 6605</strain>
    </source>
</reference>
<organism evidence="6 7">
    <name type="scientific">Chamaesiphon minutus (strain ATCC 27169 / PCC 6605)</name>
    <dbReference type="NCBI Taxonomy" id="1173020"/>
    <lineage>
        <taxon>Bacteria</taxon>
        <taxon>Bacillati</taxon>
        <taxon>Cyanobacteriota</taxon>
        <taxon>Cyanophyceae</taxon>
        <taxon>Gomontiellales</taxon>
        <taxon>Chamaesiphonaceae</taxon>
        <taxon>Chamaesiphon</taxon>
    </lineage>
</organism>
<dbReference type="RefSeq" id="WP_015160154.1">
    <property type="nucleotide sequence ID" value="NC_019697.1"/>
</dbReference>
<evidence type="ECO:0000259" key="4">
    <source>
        <dbReference type="Pfam" id="PF07731"/>
    </source>
</evidence>
<dbReference type="STRING" id="1173020.Cha6605_2979"/>
<evidence type="ECO:0000313" key="6">
    <source>
        <dbReference type="EMBL" id="AFY94011.1"/>
    </source>
</evidence>
<dbReference type="KEGG" id="cmp:Cha6605_2979"/>
<dbReference type="PANTHER" id="PTHR11709:SF394">
    <property type="entry name" value="FI03373P-RELATED"/>
    <property type="match status" value="1"/>
</dbReference>
<dbReference type="Pfam" id="PF07732">
    <property type="entry name" value="Cu-oxidase_3"/>
    <property type="match status" value="1"/>
</dbReference>
<dbReference type="SUPFAM" id="SSF49503">
    <property type="entry name" value="Cupredoxins"/>
    <property type="match status" value="2"/>
</dbReference>
<evidence type="ECO:0000256" key="2">
    <source>
        <dbReference type="ARBA" id="ARBA00023002"/>
    </source>
</evidence>
<dbReference type="AlphaFoldDB" id="K9UHT3"/>
<name>K9UHT3_CHAP6</name>
<dbReference type="InterPro" id="IPR008972">
    <property type="entry name" value="Cupredoxin"/>
</dbReference>
<dbReference type="InterPro" id="IPR011707">
    <property type="entry name" value="Cu-oxidase-like_N"/>
</dbReference>
<dbReference type="CDD" id="cd11024">
    <property type="entry name" value="CuRO_1_2DMCO_NIR_like"/>
    <property type="match status" value="1"/>
</dbReference>
<evidence type="ECO:0000259" key="5">
    <source>
        <dbReference type="Pfam" id="PF07732"/>
    </source>
</evidence>
<dbReference type="InterPro" id="IPR011706">
    <property type="entry name" value="Cu-oxidase_C"/>
</dbReference>
<dbReference type="HOGENOM" id="CLU_031740_0_0_3"/>
<dbReference type="eggNOG" id="COG2132">
    <property type="taxonomic scope" value="Bacteria"/>
</dbReference>
<dbReference type="OrthoDB" id="9757546at2"/>
<protein>
    <submittedName>
        <fullName evidence="6">Putative multicopper oxidase</fullName>
    </submittedName>
</protein>
<proteinExistence type="predicted"/>
<evidence type="ECO:0000256" key="3">
    <source>
        <dbReference type="ARBA" id="ARBA00023008"/>
    </source>
</evidence>
<dbReference type="PANTHER" id="PTHR11709">
    <property type="entry name" value="MULTI-COPPER OXIDASE"/>
    <property type="match status" value="1"/>
</dbReference>
<gene>
    <name evidence="6" type="ORF">Cha6605_2979</name>
</gene>
<dbReference type="GO" id="GO:0005507">
    <property type="term" value="F:copper ion binding"/>
    <property type="evidence" value="ECO:0007669"/>
    <property type="project" value="InterPro"/>
</dbReference>
<keyword evidence="2" id="KW-0560">Oxidoreductase</keyword>
<sequence>MSNLDSSLERLRQRFLHNPLLHRRQLLKYGLAGLGLTTATVAWQSLKPQPAARIPVIPVNNPMMGNTFSPMKTLRDFDYGSVKQENGRTVREFRLVAGNTTLQLNKAVSFNSWNFNGRVPAPTLRAKAGELIRVFFLNRAGHAHSLHFHGFHPAAMDGIKPIRNGTGMIYEFDAEPYGVHLYHCHVAPVTRHVGKGLYGMLIIDPPEPRPVADEMVLLMGGYDTNDDGKNELYAFNGVPDYYMMHPIEIYQHQLIRLYVLNMIEIDPAVTFHLHANMFRVYPTGMTLQPTHSSDVITMGTAERHILEFEFKYPGEFMFHPHQDAIAESGCMGAFKVIPFT</sequence>
<dbReference type="InterPro" id="IPR045087">
    <property type="entry name" value="Cu-oxidase_fam"/>
</dbReference>
<dbReference type="EMBL" id="CP003600">
    <property type="protein sequence ID" value="AFY94011.1"/>
    <property type="molecule type" value="Genomic_DNA"/>
</dbReference>
<evidence type="ECO:0000256" key="1">
    <source>
        <dbReference type="ARBA" id="ARBA00022723"/>
    </source>
</evidence>
<dbReference type="Pfam" id="PF07731">
    <property type="entry name" value="Cu-oxidase_2"/>
    <property type="match status" value="1"/>
</dbReference>
<dbReference type="GO" id="GO:0016491">
    <property type="term" value="F:oxidoreductase activity"/>
    <property type="evidence" value="ECO:0007669"/>
    <property type="project" value="UniProtKB-KW"/>
</dbReference>
<dbReference type="Gene3D" id="2.60.40.420">
    <property type="entry name" value="Cupredoxins - blue copper proteins"/>
    <property type="match status" value="2"/>
</dbReference>
<feature type="domain" description="Plastocyanin-like" evidence="4">
    <location>
        <begin position="230"/>
        <end position="337"/>
    </location>
</feature>
<keyword evidence="1" id="KW-0479">Metal-binding</keyword>
<keyword evidence="3" id="KW-0186">Copper</keyword>
<dbReference type="PATRIC" id="fig|1173020.3.peg.3399"/>
<dbReference type="Proteomes" id="UP000010366">
    <property type="component" value="Chromosome"/>
</dbReference>
<feature type="domain" description="Plastocyanin-like" evidence="5">
    <location>
        <begin position="101"/>
        <end position="207"/>
    </location>
</feature>
<accession>K9UHT3</accession>
<keyword evidence="7" id="KW-1185">Reference proteome</keyword>
<evidence type="ECO:0000313" key="7">
    <source>
        <dbReference type="Proteomes" id="UP000010366"/>
    </source>
</evidence>